<dbReference type="Proteomes" id="UP000189674">
    <property type="component" value="Chromosome"/>
</dbReference>
<feature type="region of interest" description="Disordered" evidence="1">
    <location>
        <begin position="99"/>
        <end position="118"/>
    </location>
</feature>
<reference evidence="3" key="1">
    <citation type="submission" date="2017-02" db="EMBL/GenBank/DDBJ databases">
        <title>Comparative genomics and description of representatives of a novel lineage of planctomycetes thriving in anoxic sediments.</title>
        <authorList>
            <person name="Spring S."/>
            <person name="Bunk B."/>
            <person name="Sproer C."/>
        </authorList>
    </citation>
    <scope>NUCLEOTIDE SEQUENCE [LARGE SCALE GENOMIC DNA]</scope>
    <source>
        <strain evidence="3">ST-NAGAB-D1</strain>
    </source>
</reference>
<dbReference type="RefSeq" id="WP_146658747.1">
    <property type="nucleotide sequence ID" value="NZ_CP019791.1"/>
</dbReference>
<dbReference type="AlphaFoldDB" id="A0A1U9NG51"/>
<dbReference type="STRING" id="1936003.STSP2_00049"/>
<protein>
    <submittedName>
        <fullName evidence="2">Uncharacterized protein</fullName>
    </submittedName>
</protein>
<keyword evidence="3" id="KW-1185">Reference proteome</keyword>
<name>A0A1U9NG51_9BACT</name>
<dbReference type="EMBL" id="CP019791">
    <property type="protein sequence ID" value="AQT66911.1"/>
    <property type="molecule type" value="Genomic_DNA"/>
</dbReference>
<evidence type="ECO:0000313" key="3">
    <source>
        <dbReference type="Proteomes" id="UP000189674"/>
    </source>
</evidence>
<organism evidence="2 3">
    <name type="scientific">Anaerohalosphaera lusitana</name>
    <dbReference type="NCBI Taxonomy" id="1936003"/>
    <lineage>
        <taxon>Bacteria</taxon>
        <taxon>Pseudomonadati</taxon>
        <taxon>Planctomycetota</taxon>
        <taxon>Phycisphaerae</taxon>
        <taxon>Sedimentisphaerales</taxon>
        <taxon>Anaerohalosphaeraceae</taxon>
        <taxon>Anaerohalosphaera</taxon>
    </lineage>
</organism>
<accession>A0A1U9NG51</accession>
<sequence length="118" mass="13669">MKPENANKTDDLRDIEPAQAVACLEKLLQDQLNHVHQDDDARSSRTTTEAAYVAEFIAENKVLERDEFNDSRQRILNLYRRISAAMFAQKEKTLRQLTKVSKGHKAVSKYNESTKNYR</sequence>
<evidence type="ECO:0000256" key="1">
    <source>
        <dbReference type="SAM" id="MobiDB-lite"/>
    </source>
</evidence>
<gene>
    <name evidence="2" type="ORF">STSP2_00049</name>
</gene>
<evidence type="ECO:0000313" key="2">
    <source>
        <dbReference type="EMBL" id="AQT66911.1"/>
    </source>
</evidence>
<proteinExistence type="predicted"/>
<dbReference type="KEGG" id="alus:STSP2_00049"/>